<evidence type="ECO:0000256" key="3">
    <source>
        <dbReference type="ARBA" id="ARBA00022692"/>
    </source>
</evidence>
<dbReference type="Pfam" id="PF00892">
    <property type="entry name" value="EamA"/>
    <property type="match status" value="2"/>
</dbReference>
<keyword evidence="3 6" id="KW-0812">Transmembrane</keyword>
<comment type="subcellular location">
    <subcellularLocation>
        <location evidence="1">Cell membrane</location>
        <topology evidence="1">Multi-pass membrane protein</topology>
    </subcellularLocation>
</comment>
<proteinExistence type="predicted"/>
<evidence type="ECO:0000256" key="2">
    <source>
        <dbReference type="ARBA" id="ARBA00022475"/>
    </source>
</evidence>
<keyword evidence="9" id="KW-1185">Reference proteome</keyword>
<evidence type="ECO:0000256" key="5">
    <source>
        <dbReference type="ARBA" id="ARBA00023136"/>
    </source>
</evidence>
<dbReference type="InterPro" id="IPR037185">
    <property type="entry name" value="EmrE-like"/>
</dbReference>
<protein>
    <submittedName>
        <fullName evidence="8">Membrane protein</fullName>
    </submittedName>
</protein>
<organism evidence="8 9">
    <name type="scientific">Methylobacterium tarhaniae</name>
    <dbReference type="NCBI Taxonomy" id="1187852"/>
    <lineage>
        <taxon>Bacteria</taxon>
        <taxon>Pseudomonadati</taxon>
        <taxon>Pseudomonadota</taxon>
        <taxon>Alphaproteobacteria</taxon>
        <taxon>Hyphomicrobiales</taxon>
        <taxon>Methylobacteriaceae</taxon>
        <taxon>Methylobacterium</taxon>
    </lineage>
</organism>
<reference evidence="8 9" key="1">
    <citation type="submission" date="2015-03" db="EMBL/GenBank/DDBJ databases">
        <title>Genome sequencing of Methylobacterium tarhaniae DSM 25844.</title>
        <authorList>
            <person name="Chaudhry V."/>
            <person name="Patil P.B."/>
        </authorList>
    </citation>
    <scope>NUCLEOTIDE SEQUENCE [LARGE SCALE GENOMIC DNA]</scope>
    <source>
        <strain evidence="8 9">DSM 25844</strain>
    </source>
</reference>
<dbReference type="PANTHER" id="PTHR42920:SF11">
    <property type="entry name" value="INNER MEMBRANE PROTEIN YTFF"/>
    <property type="match status" value="1"/>
</dbReference>
<feature type="domain" description="EamA" evidence="7">
    <location>
        <begin position="165"/>
        <end position="298"/>
    </location>
</feature>
<dbReference type="InterPro" id="IPR000620">
    <property type="entry name" value="EamA_dom"/>
</dbReference>
<dbReference type="PANTHER" id="PTHR42920">
    <property type="entry name" value="OS03G0707200 PROTEIN-RELATED"/>
    <property type="match status" value="1"/>
</dbReference>
<evidence type="ECO:0000259" key="7">
    <source>
        <dbReference type="Pfam" id="PF00892"/>
    </source>
</evidence>
<sequence length="305" mass="31532">MRREARDVSGGRSAAAAYALLAFATLLWAGNAVASKVAVGLVSPQALVALRWSIALTVIALVAGRETWAHRRTLWAHWPMILLMGGVGYTGFNALTYEAGALTSAVNLSLIEGTIPVLVLLLNFVARGVAVRPGQIVGSVITLAGVVLVASHGDLARLRALDVNRGDLLVLLACLFYAGYTVALPSRPAVPGLAFFAAMAIAAWATSMPLLLAEWASGRVLWPGAAGWALTAFTALGPSLVAQLAYMRGVETIGPNRAGLFNNLVPVFGAILAVGLVGESFGLVEAAALALVLGGIAVAEMSGRR</sequence>
<feature type="transmembrane region" description="Helical" evidence="6">
    <location>
        <begin position="258"/>
        <end position="277"/>
    </location>
</feature>
<dbReference type="PATRIC" id="fig|1187852.3.peg.5687"/>
<evidence type="ECO:0000313" key="8">
    <source>
        <dbReference type="EMBL" id="KMO44858.1"/>
    </source>
</evidence>
<feature type="transmembrane region" description="Helical" evidence="6">
    <location>
        <begin position="168"/>
        <end position="186"/>
    </location>
</feature>
<keyword evidence="2" id="KW-1003">Cell membrane</keyword>
<dbReference type="EMBL" id="LABZ01000006">
    <property type="protein sequence ID" value="KMO44858.1"/>
    <property type="molecule type" value="Genomic_DNA"/>
</dbReference>
<dbReference type="AlphaFoldDB" id="A0A0J6TGK5"/>
<evidence type="ECO:0000256" key="1">
    <source>
        <dbReference type="ARBA" id="ARBA00004651"/>
    </source>
</evidence>
<gene>
    <name evidence="8" type="ORF">VQ03_00680</name>
</gene>
<keyword evidence="5 6" id="KW-0472">Membrane</keyword>
<dbReference type="SUPFAM" id="SSF103481">
    <property type="entry name" value="Multidrug resistance efflux transporter EmrE"/>
    <property type="match status" value="2"/>
</dbReference>
<dbReference type="OrthoDB" id="9806889at2"/>
<keyword evidence="4 6" id="KW-1133">Transmembrane helix</keyword>
<evidence type="ECO:0000313" key="9">
    <source>
        <dbReference type="Proteomes" id="UP000036449"/>
    </source>
</evidence>
<name>A0A0J6TGK5_9HYPH</name>
<comment type="caution">
    <text evidence="8">The sequence shown here is derived from an EMBL/GenBank/DDBJ whole genome shotgun (WGS) entry which is preliminary data.</text>
</comment>
<evidence type="ECO:0000256" key="4">
    <source>
        <dbReference type="ARBA" id="ARBA00022989"/>
    </source>
</evidence>
<feature type="transmembrane region" description="Helical" evidence="6">
    <location>
        <begin position="283"/>
        <end position="301"/>
    </location>
</feature>
<dbReference type="Proteomes" id="UP000036449">
    <property type="component" value="Unassembled WGS sequence"/>
</dbReference>
<feature type="domain" description="EamA" evidence="7">
    <location>
        <begin position="18"/>
        <end position="150"/>
    </location>
</feature>
<feature type="transmembrane region" description="Helical" evidence="6">
    <location>
        <begin position="75"/>
        <end position="95"/>
    </location>
</feature>
<feature type="transmembrane region" description="Helical" evidence="6">
    <location>
        <begin position="225"/>
        <end position="246"/>
    </location>
</feature>
<accession>A0A0J6TGK5</accession>
<feature type="transmembrane region" description="Helical" evidence="6">
    <location>
        <begin position="193"/>
        <end position="213"/>
    </location>
</feature>
<feature type="transmembrane region" description="Helical" evidence="6">
    <location>
        <begin position="44"/>
        <end position="63"/>
    </location>
</feature>
<feature type="transmembrane region" description="Helical" evidence="6">
    <location>
        <begin position="101"/>
        <end position="124"/>
    </location>
</feature>
<dbReference type="GO" id="GO:0005886">
    <property type="term" value="C:plasma membrane"/>
    <property type="evidence" value="ECO:0007669"/>
    <property type="project" value="UniProtKB-SubCell"/>
</dbReference>
<evidence type="ECO:0000256" key="6">
    <source>
        <dbReference type="SAM" id="Phobius"/>
    </source>
</evidence>
<dbReference type="InterPro" id="IPR051258">
    <property type="entry name" value="Diverse_Substrate_Transporter"/>
</dbReference>
<feature type="transmembrane region" description="Helical" evidence="6">
    <location>
        <begin position="136"/>
        <end position="156"/>
    </location>
</feature>